<dbReference type="PRINTS" id="PR00455">
    <property type="entry name" value="HTHTETR"/>
</dbReference>
<evidence type="ECO:0000313" key="5">
    <source>
        <dbReference type="Proteomes" id="UP000319769"/>
    </source>
</evidence>
<dbReference type="Pfam" id="PF00440">
    <property type="entry name" value="TetR_N"/>
    <property type="match status" value="1"/>
</dbReference>
<evidence type="ECO:0000313" key="4">
    <source>
        <dbReference type="EMBL" id="KAA9166372.1"/>
    </source>
</evidence>
<organism evidence="4 5">
    <name type="scientific">Amycolatopsis acidicola</name>
    <dbReference type="NCBI Taxonomy" id="2596893"/>
    <lineage>
        <taxon>Bacteria</taxon>
        <taxon>Bacillati</taxon>
        <taxon>Actinomycetota</taxon>
        <taxon>Actinomycetes</taxon>
        <taxon>Pseudonocardiales</taxon>
        <taxon>Pseudonocardiaceae</taxon>
        <taxon>Amycolatopsis</taxon>
    </lineage>
</organism>
<keyword evidence="1 2" id="KW-0238">DNA-binding</keyword>
<dbReference type="RefSeq" id="WP_144750593.1">
    <property type="nucleotide sequence ID" value="NZ_VMNW02000002.1"/>
</dbReference>
<evidence type="ECO:0000256" key="1">
    <source>
        <dbReference type="ARBA" id="ARBA00023125"/>
    </source>
</evidence>
<comment type="caution">
    <text evidence="4">The sequence shown here is derived from an EMBL/GenBank/DDBJ whole genome shotgun (WGS) entry which is preliminary data.</text>
</comment>
<sequence>MTEVSTRDRILEAAATLLADQGRDALSTRAVSAAAGVQAPTLYRLFGDKDGLLDALAAYGFETYLADKTALGETDDPVEDLRRGWDLHLEFGLARPAFYELMYGNSTGTASPAGQTAEAILRRMITRIADAGRLTTSVDRAVKIALATGIGLVFTINATPPAERDPGLPGQVREMVIGAITTARPSTPDTGVATRASSLSEALRRGEFEALSAAEQRLLIEWLTRLANT</sequence>
<name>A0A5N0VNK6_9PSEU</name>
<reference evidence="4" key="1">
    <citation type="submission" date="2019-09" db="EMBL/GenBank/DDBJ databases">
        <authorList>
            <person name="Teo W.F.A."/>
            <person name="Duangmal K."/>
        </authorList>
    </citation>
    <scope>NUCLEOTIDE SEQUENCE [LARGE SCALE GENOMIC DNA]</scope>
    <source>
        <strain evidence="4">K81G1</strain>
    </source>
</reference>
<dbReference type="InterPro" id="IPR001647">
    <property type="entry name" value="HTH_TetR"/>
</dbReference>
<dbReference type="PANTHER" id="PTHR30055">
    <property type="entry name" value="HTH-TYPE TRANSCRIPTIONAL REGULATOR RUTR"/>
    <property type="match status" value="1"/>
</dbReference>
<dbReference type="InterPro" id="IPR009057">
    <property type="entry name" value="Homeodomain-like_sf"/>
</dbReference>
<feature type="DNA-binding region" description="H-T-H motif" evidence="2">
    <location>
        <begin position="27"/>
        <end position="46"/>
    </location>
</feature>
<proteinExistence type="predicted"/>
<dbReference type="Proteomes" id="UP000319769">
    <property type="component" value="Unassembled WGS sequence"/>
</dbReference>
<dbReference type="EMBL" id="VMNW02000002">
    <property type="protein sequence ID" value="KAA9166372.1"/>
    <property type="molecule type" value="Genomic_DNA"/>
</dbReference>
<evidence type="ECO:0000259" key="3">
    <source>
        <dbReference type="PROSITE" id="PS50977"/>
    </source>
</evidence>
<evidence type="ECO:0000256" key="2">
    <source>
        <dbReference type="PROSITE-ProRule" id="PRU00335"/>
    </source>
</evidence>
<dbReference type="GO" id="GO:0003700">
    <property type="term" value="F:DNA-binding transcription factor activity"/>
    <property type="evidence" value="ECO:0007669"/>
    <property type="project" value="TreeGrafter"/>
</dbReference>
<dbReference type="OrthoDB" id="3784817at2"/>
<dbReference type="SUPFAM" id="SSF48498">
    <property type="entry name" value="Tetracyclin repressor-like, C-terminal domain"/>
    <property type="match status" value="1"/>
</dbReference>
<dbReference type="PANTHER" id="PTHR30055:SF209">
    <property type="entry name" value="POSSIBLE TRANSCRIPTIONAL REGULATORY PROTEIN (PROBABLY TETR-FAMILY)"/>
    <property type="match status" value="1"/>
</dbReference>
<dbReference type="InterPro" id="IPR050109">
    <property type="entry name" value="HTH-type_TetR-like_transc_reg"/>
</dbReference>
<accession>A0A5N0VNK6</accession>
<keyword evidence="5" id="KW-1185">Reference proteome</keyword>
<feature type="domain" description="HTH tetR-type" evidence="3">
    <location>
        <begin position="4"/>
        <end position="64"/>
    </location>
</feature>
<gene>
    <name evidence="4" type="ORF">FPZ12_002075</name>
</gene>
<dbReference type="SUPFAM" id="SSF46689">
    <property type="entry name" value="Homeodomain-like"/>
    <property type="match status" value="1"/>
</dbReference>
<protein>
    <submittedName>
        <fullName evidence="4">TetR/AcrR family transcriptional regulator</fullName>
    </submittedName>
</protein>
<dbReference type="PROSITE" id="PS50977">
    <property type="entry name" value="HTH_TETR_2"/>
    <property type="match status" value="1"/>
</dbReference>
<dbReference type="GO" id="GO:0000976">
    <property type="term" value="F:transcription cis-regulatory region binding"/>
    <property type="evidence" value="ECO:0007669"/>
    <property type="project" value="TreeGrafter"/>
</dbReference>
<dbReference type="AlphaFoldDB" id="A0A5N0VNK6"/>
<dbReference type="Gene3D" id="1.10.357.10">
    <property type="entry name" value="Tetracycline Repressor, domain 2"/>
    <property type="match status" value="1"/>
</dbReference>
<dbReference type="InterPro" id="IPR036271">
    <property type="entry name" value="Tet_transcr_reg_TetR-rel_C_sf"/>
</dbReference>